<evidence type="ECO:0000313" key="3">
    <source>
        <dbReference type="Proteomes" id="UP001595792"/>
    </source>
</evidence>
<dbReference type="InterPro" id="IPR035923">
    <property type="entry name" value="TT1751-like_sf"/>
</dbReference>
<dbReference type="SUPFAM" id="SSF103247">
    <property type="entry name" value="TT1751-like"/>
    <property type="match status" value="1"/>
</dbReference>
<feature type="domain" description="DUF302" evidence="1">
    <location>
        <begin position="38"/>
        <end position="98"/>
    </location>
</feature>
<name>A0ABV8NKU4_9SPHI</name>
<accession>A0ABV8NKU4</accession>
<dbReference type="RefSeq" id="WP_378959932.1">
    <property type="nucleotide sequence ID" value="NZ_JBHRXC010000001.1"/>
</dbReference>
<dbReference type="EMBL" id="JBHSBY010000035">
    <property type="protein sequence ID" value="MFC4196598.1"/>
    <property type="molecule type" value="Genomic_DNA"/>
</dbReference>
<protein>
    <submittedName>
        <fullName evidence="2">DUF302 domain-containing protein</fullName>
    </submittedName>
</protein>
<evidence type="ECO:0000259" key="1">
    <source>
        <dbReference type="Pfam" id="PF03625"/>
    </source>
</evidence>
<dbReference type="CDD" id="cd14797">
    <property type="entry name" value="DUF302"/>
    <property type="match status" value="1"/>
</dbReference>
<keyword evidence="3" id="KW-1185">Reference proteome</keyword>
<dbReference type="PANTHER" id="PTHR38342">
    <property type="entry name" value="SLR5037 PROTEIN"/>
    <property type="match status" value="1"/>
</dbReference>
<proteinExistence type="predicted"/>
<sequence>METLKNITIRQSNFTVEETLNRIAFFLQSKGITIYARIDQQNEMAKIGQKIRPMEFIMFGKPSVGFKAVSINPVIALDLPLKILVYENENGKVHIAYNEQGFLSERYKLDPSVASLFVLDAVVSSALEN</sequence>
<dbReference type="PANTHER" id="PTHR38342:SF2">
    <property type="entry name" value="INNER MEMBRANE OR EXPORTED"/>
    <property type="match status" value="1"/>
</dbReference>
<dbReference type="Proteomes" id="UP001595792">
    <property type="component" value="Unassembled WGS sequence"/>
</dbReference>
<organism evidence="2 3">
    <name type="scientific">Pedobacter jamesrossensis</name>
    <dbReference type="NCBI Taxonomy" id="1908238"/>
    <lineage>
        <taxon>Bacteria</taxon>
        <taxon>Pseudomonadati</taxon>
        <taxon>Bacteroidota</taxon>
        <taxon>Sphingobacteriia</taxon>
        <taxon>Sphingobacteriales</taxon>
        <taxon>Sphingobacteriaceae</taxon>
        <taxon>Pedobacter</taxon>
    </lineage>
</organism>
<dbReference type="Pfam" id="PF03625">
    <property type="entry name" value="DUF302"/>
    <property type="match status" value="1"/>
</dbReference>
<comment type="caution">
    <text evidence="2">The sequence shown here is derived from an EMBL/GenBank/DDBJ whole genome shotgun (WGS) entry which is preliminary data.</text>
</comment>
<reference evidence="3" key="1">
    <citation type="journal article" date="2019" name="Int. J. Syst. Evol. Microbiol.">
        <title>The Global Catalogue of Microorganisms (GCM) 10K type strain sequencing project: providing services to taxonomists for standard genome sequencing and annotation.</title>
        <authorList>
            <consortium name="The Broad Institute Genomics Platform"/>
            <consortium name="The Broad Institute Genome Sequencing Center for Infectious Disease"/>
            <person name="Wu L."/>
            <person name="Ma J."/>
        </authorList>
    </citation>
    <scope>NUCLEOTIDE SEQUENCE [LARGE SCALE GENOMIC DNA]</scope>
    <source>
        <strain evidence="3">CCM 8689</strain>
    </source>
</reference>
<gene>
    <name evidence="2" type="ORF">ACFOUY_07805</name>
</gene>
<evidence type="ECO:0000313" key="2">
    <source>
        <dbReference type="EMBL" id="MFC4196598.1"/>
    </source>
</evidence>
<dbReference type="Gene3D" id="3.30.310.70">
    <property type="entry name" value="TT1751-like domain"/>
    <property type="match status" value="1"/>
</dbReference>
<dbReference type="InterPro" id="IPR005180">
    <property type="entry name" value="DUF302"/>
</dbReference>